<dbReference type="GO" id="GO:1990351">
    <property type="term" value="C:transporter complex"/>
    <property type="evidence" value="ECO:0007669"/>
    <property type="project" value="TreeGrafter"/>
</dbReference>
<dbReference type="KEGG" id="knv:Pan216_55920"/>
<dbReference type="InterPro" id="IPR050218">
    <property type="entry name" value="LptD"/>
</dbReference>
<dbReference type="RefSeq" id="WP_145263078.1">
    <property type="nucleotide sequence ID" value="NZ_CP036279.1"/>
</dbReference>
<name>A0A518BCI9_9BACT</name>
<feature type="region of interest" description="Disordered" evidence="1">
    <location>
        <begin position="222"/>
        <end position="262"/>
    </location>
</feature>
<dbReference type="EMBL" id="CP036279">
    <property type="protein sequence ID" value="QDU64701.1"/>
    <property type="molecule type" value="Genomic_DNA"/>
</dbReference>
<dbReference type="OrthoDB" id="251461at2"/>
<evidence type="ECO:0000313" key="2">
    <source>
        <dbReference type="EMBL" id="QDU64701.1"/>
    </source>
</evidence>
<gene>
    <name evidence="2" type="primary">lptD</name>
    <name evidence="2" type="ORF">Pan216_55920</name>
</gene>
<proteinExistence type="predicted"/>
<evidence type="ECO:0000256" key="1">
    <source>
        <dbReference type="SAM" id="MobiDB-lite"/>
    </source>
</evidence>
<dbReference type="PANTHER" id="PTHR30189">
    <property type="entry name" value="LPS-ASSEMBLY PROTEIN"/>
    <property type="match status" value="1"/>
</dbReference>
<accession>A0A518BCI9</accession>
<keyword evidence="3" id="KW-1185">Reference proteome</keyword>
<organism evidence="2 3">
    <name type="scientific">Kolteria novifilia</name>
    <dbReference type="NCBI Taxonomy" id="2527975"/>
    <lineage>
        <taxon>Bacteria</taxon>
        <taxon>Pseudomonadati</taxon>
        <taxon>Planctomycetota</taxon>
        <taxon>Planctomycetia</taxon>
        <taxon>Kolteriales</taxon>
        <taxon>Kolteriaceae</taxon>
        <taxon>Kolteria</taxon>
    </lineage>
</organism>
<protein>
    <submittedName>
        <fullName evidence="2">LPS-assembly protein LptD</fullName>
    </submittedName>
</protein>
<sequence length="1108" mass="123734">MIRESVNRRCLAVLATVLGLLLGGGPWASRAMAQRFALLRLDITLVGDKLTTWNEGRIRYFLMEGNCHLEQGITRIKCDRYIAWLDEGADPKQPTTIEALAVGNGVEEGRQGSQRFDKKTFELRTKARLRIQSTTRSEVAATSDPLYLEARQEFASTNPPEEKPTFATEPSLFDLKPAGEIPDDSKVSVRTSALAKPTSVSLSPVKPATAIGVDNGAGAIHQTQAQEPFNPNDLIDAPRPRSSMEQRNPVETGGINNEMRPPLPGGGLMPQIGLGAGTRRIRAFPRSSQPFHSDSFRDANGQQTIVFTGGINLIIDELDTGKIIDVVADRAVVWTQGDLAGQVSGTGAQADRRQPMEVYLEGNVYVRQGSLEGQTKSTTTVLQGKQVYLNVNTNQSLLLEGDIESFDELYQIPVFMKSSKIFQLTEDKFYAEEASFTTSPYRGTPGYAITSSGLVFEQIKERIKNPFTRAEVLDPDTGQPLTRTRNFATGYNNFIRVGNIPIFYVPYIRADVEDPLGPIENIQWGQTRNLGWYGTLNLDAWQLFGLDYLPITDQTDWILDVGYYGERGVAGGTRFNYFGDELFNFDGNYYGNILTWWINDHGEDYLGPGQNGIAPPFENRGRFRWQQRFDFKNRFTLITEASYLSDANFLNSFYQAEYDTGKNQDTLVYMKHQFSDSSAWTALVRPRINDFLPQNAWLPGVDLYNLGIPLLGDRLTYFGHSSIAYAELLPPTVNALPTDVTVRTGRLDTRHEIDMPLTFHPLQITPYVVGEFTGYTETINSNGLGRAYGATGVRASVPFWRVYPGAQSHLLNIDGLAHKVSFEVDYFLAGSNRDSQELPQLNQVFDNTSQLVYNQNVLREFGGFPSLDFDPNYYALQHNVLGFPDLLDDMQNVKVSLNQTLQTKRGPIGKQRISEWMVANVSTTMFPAANRDNFGELVGFVDADYRWNLGDRTAFGSSFEYRPHNDTFIGSGSITWMRPPRSLLSLFFSHFDSGPFVSDYIGAATSYRFSRKYAGSFVTGYDFQSSENVNFNVGITRIGLDFVTSVSIVLNSARDDIGFQVEILPRVQARTRVGQVGPQTLPYGLNPTENVAPLAEDRLRILNTTATN</sequence>
<dbReference type="AlphaFoldDB" id="A0A518BCI9"/>
<dbReference type="GO" id="GO:0009279">
    <property type="term" value="C:cell outer membrane"/>
    <property type="evidence" value="ECO:0007669"/>
    <property type="project" value="TreeGrafter"/>
</dbReference>
<reference evidence="2 3" key="1">
    <citation type="submission" date="2019-02" db="EMBL/GenBank/DDBJ databases">
        <title>Deep-cultivation of Planctomycetes and their phenomic and genomic characterization uncovers novel biology.</title>
        <authorList>
            <person name="Wiegand S."/>
            <person name="Jogler M."/>
            <person name="Boedeker C."/>
            <person name="Pinto D."/>
            <person name="Vollmers J."/>
            <person name="Rivas-Marin E."/>
            <person name="Kohn T."/>
            <person name="Peeters S.H."/>
            <person name="Heuer A."/>
            <person name="Rast P."/>
            <person name="Oberbeckmann S."/>
            <person name="Bunk B."/>
            <person name="Jeske O."/>
            <person name="Meyerdierks A."/>
            <person name="Storesund J.E."/>
            <person name="Kallscheuer N."/>
            <person name="Luecker S."/>
            <person name="Lage O.M."/>
            <person name="Pohl T."/>
            <person name="Merkel B.J."/>
            <person name="Hornburger P."/>
            <person name="Mueller R.-W."/>
            <person name="Bruemmer F."/>
            <person name="Labrenz M."/>
            <person name="Spormann A.M."/>
            <person name="Op den Camp H."/>
            <person name="Overmann J."/>
            <person name="Amann R."/>
            <person name="Jetten M.S.M."/>
            <person name="Mascher T."/>
            <person name="Medema M.H."/>
            <person name="Devos D.P."/>
            <person name="Kaster A.-K."/>
            <person name="Ovreas L."/>
            <person name="Rohde M."/>
            <person name="Galperin M.Y."/>
            <person name="Jogler C."/>
        </authorList>
    </citation>
    <scope>NUCLEOTIDE SEQUENCE [LARGE SCALE GENOMIC DNA]</scope>
    <source>
        <strain evidence="2 3">Pan216</strain>
    </source>
</reference>
<dbReference type="Proteomes" id="UP000317093">
    <property type="component" value="Chromosome"/>
</dbReference>
<evidence type="ECO:0000313" key="3">
    <source>
        <dbReference type="Proteomes" id="UP000317093"/>
    </source>
</evidence>
<dbReference type="PANTHER" id="PTHR30189:SF1">
    <property type="entry name" value="LPS-ASSEMBLY PROTEIN LPTD"/>
    <property type="match status" value="1"/>
</dbReference>